<organism evidence="2">
    <name type="scientific">Psilocybe cubensis</name>
    <name type="common">Psychedelic mushroom</name>
    <name type="synonym">Stropharia cubensis</name>
    <dbReference type="NCBI Taxonomy" id="181762"/>
    <lineage>
        <taxon>Eukaryota</taxon>
        <taxon>Fungi</taxon>
        <taxon>Dikarya</taxon>
        <taxon>Basidiomycota</taxon>
        <taxon>Agaricomycotina</taxon>
        <taxon>Agaricomycetes</taxon>
        <taxon>Agaricomycetidae</taxon>
        <taxon>Agaricales</taxon>
        <taxon>Agaricineae</taxon>
        <taxon>Strophariaceae</taxon>
        <taxon>Psilocybe</taxon>
    </lineage>
</organism>
<feature type="region of interest" description="Disordered" evidence="1">
    <location>
        <begin position="1"/>
        <end position="28"/>
    </location>
</feature>
<sequence>MTYQRSREAGNKQEHTLEGYKNRTGKQRDPHRLLTLFHHHLVAYLKSSSNTLDDKVDSYCGDGSQSGNYFHHPALSHLHHTWGGKSQYV</sequence>
<proteinExistence type="predicted"/>
<reference evidence="2" key="1">
    <citation type="submission" date="2021-02" db="EMBL/GenBank/DDBJ databases">
        <title>Psilocybe cubensis genome.</title>
        <authorList>
            <person name="Mckernan K.J."/>
            <person name="Crawford S."/>
            <person name="Trippe A."/>
            <person name="Kane L.T."/>
            <person name="Mclaughlin S."/>
        </authorList>
    </citation>
    <scope>NUCLEOTIDE SEQUENCE [LARGE SCALE GENOMIC DNA]</scope>
    <source>
        <strain evidence="2">MGC-MH-2018</strain>
    </source>
</reference>
<gene>
    <name evidence="2" type="ORF">JR316_007119</name>
</gene>
<protein>
    <submittedName>
        <fullName evidence="2">Uncharacterized protein</fullName>
    </submittedName>
</protein>
<name>A0A8H7XZI1_PSICU</name>
<accession>A0A8H7XZI1</accession>
<dbReference type="AlphaFoldDB" id="A0A8H7XZI1"/>
<comment type="caution">
    <text evidence="2">The sequence shown here is derived from an EMBL/GenBank/DDBJ whole genome shotgun (WGS) entry which is preliminary data.</text>
</comment>
<evidence type="ECO:0000313" key="2">
    <source>
        <dbReference type="EMBL" id="KAG5168519.1"/>
    </source>
</evidence>
<dbReference type="EMBL" id="JAFIQS010000006">
    <property type="protein sequence ID" value="KAG5168519.1"/>
    <property type="molecule type" value="Genomic_DNA"/>
</dbReference>
<evidence type="ECO:0000256" key="1">
    <source>
        <dbReference type="SAM" id="MobiDB-lite"/>
    </source>
</evidence>